<evidence type="ECO:0000256" key="8">
    <source>
        <dbReference type="PROSITE-ProRule" id="PRU00192"/>
    </source>
</evidence>
<dbReference type="GO" id="GO:0007165">
    <property type="term" value="P:signal transduction"/>
    <property type="evidence" value="ECO:0007669"/>
    <property type="project" value="InterPro"/>
</dbReference>
<feature type="domain" description="Rho-GAP" evidence="13">
    <location>
        <begin position="604"/>
        <end position="792"/>
    </location>
</feature>
<dbReference type="SUPFAM" id="SSF51045">
    <property type="entry name" value="WW domain"/>
    <property type="match status" value="2"/>
</dbReference>
<organism evidence="14 15">
    <name type="scientific">Physeter macrocephalus</name>
    <name type="common">Sperm whale</name>
    <name type="synonym">Physeter catodon</name>
    <dbReference type="NCBI Taxonomy" id="9755"/>
    <lineage>
        <taxon>Eukaryota</taxon>
        <taxon>Metazoa</taxon>
        <taxon>Chordata</taxon>
        <taxon>Craniata</taxon>
        <taxon>Vertebrata</taxon>
        <taxon>Euteleostomi</taxon>
        <taxon>Mammalia</taxon>
        <taxon>Eutheria</taxon>
        <taxon>Laurasiatheria</taxon>
        <taxon>Artiodactyla</taxon>
        <taxon>Whippomorpha</taxon>
        <taxon>Cetacea</taxon>
        <taxon>Odontoceti</taxon>
        <taxon>Physeteridae</taxon>
        <taxon>Physeter</taxon>
    </lineage>
</organism>
<evidence type="ECO:0000256" key="1">
    <source>
        <dbReference type="ARBA" id="ARBA00022443"/>
    </source>
</evidence>
<dbReference type="Pfam" id="PF16618">
    <property type="entry name" value="SH3-WW_linker"/>
    <property type="match status" value="1"/>
</dbReference>
<dbReference type="PROSITE" id="PS50020">
    <property type="entry name" value="WW_DOMAIN_2"/>
    <property type="match status" value="2"/>
</dbReference>
<dbReference type="SMART" id="SM00233">
    <property type="entry name" value="PH"/>
    <property type="match status" value="1"/>
</dbReference>
<dbReference type="SMART" id="SM00324">
    <property type="entry name" value="RhoGAP"/>
    <property type="match status" value="1"/>
</dbReference>
<dbReference type="AlphaFoldDB" id="A0A455C8E3"/>
<evidence type="ECO:0000313" key="14">
    <source>
        <dbReference type="Proteomes" id="UP000248484"/>
    </source>
</evidence>
<feature type="region of interest" description="Disordered" evidence="9">
    <location>
        <begin position="157"/>
        <end position="242"/>
    </location>
</feature>
<feature type="compositionally biased region" description="Polar residues" evidence="9">
    <location>
        <begin position="224"/>
        <end position="234"/>
    </location>
</feature>
<dbReference type="Pfam" id="PF00620">
    <property type="entry name" value="RhoGAP"/>
    <property type="match status" value="1"/>
</dbReference>
<evidence type="ECO:0000259" key="10">
    <source>
        <dbReference type="PROSITE" id="PS50002"/>
    </source>
</evidence>
<dbReference type="SMART" id="SM00326">
    <property type="entry name" value="SH3"/>
    <property type="match status" value="1"/>
</dbReference>
<evidence type="ECO:0000259" key="13">
    <source>
        <dbReference type="PROSITE" id="PS50238"/>
    </source>
</evidence>
<dbReference type="CDD" id="cd13233">
    <property type="entry name" value="PH_ARHGAP9-like"/>
    <property type="match status" value="1"/>
</dbReference>
<evidence type="ECO:0000256" key="9">
    <source>
        <dbReference type="SAM" id="MobiDB-lite"/>
    </source>
</evidence>
<evidence type="ECO:0000256" key="5">
    <source>
        <dbReference type="ARBA" id="ARBA00055252"/>
    </source>
</evidence>
<keyword evidence="1 8" id="KW-0728">SH3 domain</keyword>
<dbReference type="CDD" id="cd04403">
    <property type="entry name" value="RhoGAP_ARHGAP27_15_12_9"/>
    <property type="match status" value="1"/>
</dbReference>
<dbReference type="SUPFAM" id="SSF48350">
    <property type="entry name" value="GTPase activation domain, GAP"/>
    <property type="match status" value="1"/>
</dbReference>
<evidence type="ECO:0000259" key="12">
    <source>
        <dbReference type="PROSITE" id="PS50020"/>
    </source>
</evidence>
<dbReference type="Pfam" id="PF00018">
    <property type="entry name" value="SH3_1"/>
    <property type="match status" value="1"/>
</dbReference>
<dbReference type="SMART" id="SM00456">
    <property type="entry name" value="WW"/>
    <property type="match status" value="2"/>
</dbReference>
<feature type="region of interest" description="Disordered" evidence="9">
    <location>
        <begin position="293"/>
        <end position="316"/>
    </location>
</feature>
<dbReference type="FunFam" id="2.30.30.40:FF:000056">
    <property type="entry name" value="rho GTPase-activating protein 12 isoform X1"/>
    <property type="match status" value="1"/>
</dbReference>
<dbReference type="SUPFAM" id="SSF50044">
    <property type="entry name" value="SH3-domain"/>
    <property type="match status" value="1"/>
</dbReference>
<reference evidence="15" key="1">
    <citation type="submission" date="2025-08" db="UniProtKB">
        <authorList>
            <consortium name="RefSeq"/>
        </authorList>
    </citation>
    <scope>IDENTIFICATION</scope>
    <source>
        <tissue evidence="15">Muscle</tissue>
    </source>
</reference>
<dbReference type="CDD" id="cd12070">
    <property type="entry name" value="SH3_ARHGAP12"/>
    <property type="match status" value="1"/>
</dbReference>
<dbReference type="InterPro" id="IPR000198">
    <property type="entry name" value="RhoGAP_dom"/>
</dbReference>
<feature type="compositionally biased region" description="Polar residues" evidence="9">
    <location>
        <begin position="166"/>
        <end position="175"/>
    </location>
</feature>
<feature type="region of interest" description="Disordered" evidence="9">
    <location>
        <begin position="535"/>
        <end position="572"/>
    </location>
</feature>
<dbReference type="Pfam" id="PF00169">
    <property type="entry name" value="PH"/>
    <property type="match status" value="1"/>
</dbReference>
<sequence>MKMADRGGKAVPGQVYIEVEYDYEYEAKDRKVVIKQGERYILVKKTNDDWWQVKLDESSRAFYVPAQYVREVGRRALMPPVKQVAGLPDHSVKPLQSLHLQRSTENVNKLPELSSFGKPSPPVQGTGLIRDANQNFGPSYIPGQTVNLSLDLTHSDGKFNSDSHSPKVSGQNRTRSFGHFPGPEFLDVEKAGFSQEQSCDSAGEGSERIHQDSESGDELSSSSTEQIRATTPPNQGRPDSPVYANLQELKRSQSALPPIPGSPAVQIHGDWETHKDSAGRCYYYNRGTQERTWKPPRWTRDTNISKGESQSPGDQEWLKHVDDQGRQYYYSADGSRSEWELPKYNASSQQQREIIKSRSLDRRLQEPIVLTKWRHSTIVLDTNDKESPTASKPCYPENESSPSSPKNQDTGQEKYGLLNVTKITENGKKVRKNWLSSWAVLQGSSLLFTKTQGSSTSWFGSNQSKPEFTVDLKGATIEMASKDKSSKKNVFELKTRQGTELLIQSDNDVVINEWFKVLSSTISNQMVEPDEAIEEDIPDSPGIEKHDKEKDHKDLKKLRSTKVSSIDSSEQKKTKKNLKKFLTRRPTLQAVREKGYIKDQVFGANLANLCQRENGTVPKFVKLCIEHVEQYGLDVDGIYRVSGNLAVIQKLRFTVNHDEKLDLKDSKWEDIHVITGALKMFFRELPEPLFTFNHFNDFVNAIKQEPRQRVSAVKDLIKQLPKPNQDTMQTLFRHLKRVIENGEKNRMTYQSIAIVFGPTLLKPEKETGNIAVHTVYQNQIVELILLEINSIFGR</sequence>
<dbReference type="RefSeq" id="XP_028352296.1">
    <property type="nucleotide sequence ID" value="XM_028496495.2"/>
</dbReference>
<dbReference type="Gene3D" id="2.30.29.30">
    <property type="entry name" value="Pleckstrin-homology domain (PH domain)/Phosphotyrosine-binding domain (PTB)"/>
    <property type="match status" value="1"/>
</dbReference>
<feature type="domain" description="WW" evidence="12">
    <location>
        <begin position="265"/>
        <end position="298"/>
    </location>
</feature>
<dbReference type="PROSITE" id="PS50238">
    <property type="entry name" value="RHOGAP"/>
    <property type="match status" value="1"/>
</dbReference>
<dbReference type="PANTHER" id="PTHR23176:SF107">
    <property type="entry name" value="RHO GTPASE-ACTIVATING PROTEIN 12"/>
    <property type="match status" value="1"/>
</dbReference>
<feature type="compositionally biased region" description="Basic and acidic residues" evidence="9">
    <location>
        <begin position="542"/>
        <end position="554"/>
    </location>
</feature>
<keyword evidence="3" id="KW-0597">Phosphoprotein</keyword>
<dbReference type="InterPro" id="IPR035491">
    <property type="entry name" value="ARHGAP12_SH3"/>
</dbReference>
<dbReference type="InterPro" id="IPR001202">
    <property type="entry name" value="WW_dom"/>
</dbReference>
<dbReference type="InterPro" id="IPR008936">
    <property type="entry name" value="Rho_GTPase_activation_prot"/>
</dbReference>
<gene>
    <name evidence="15" type="primary">ARHGAP12</name>
</gene>
<dbReference type="Gene3D" id="2.20.70.10">
    <property type="match status" value="1"/>
</dbReference>
<dbReference type="PANTHER" id="PTHR23176">
    <property type="entry name" value="RHO/RAC/CDC GTPASE-ACTIVATING PROTEIN"/>
    <property type="match status" value="1"/>
</dbReference>
<keyword evidence="2" id="KW-0343">GTPase activation</keyword>
<dbReference type="Pfam" id="PF00397">
    <property type="entry name" value="WW"/>
    <property type="match status" value="1"/>
</dbReference>
<evidence type="ECO:0000256" key="7">
    <source>
        <dbReference type="ARBA" id="ARBA00083383"/>
    </source>
</evidence>
<feature type="region of interest" description="Disordered" evidence="9">
    <location>
        <begin position="381"/>
        <end position="412"/>
    </location>
</feature>
<dbReference type="FunFam" id="2.20.70.10:FF:000024">
    <property type="entry name" value="Rho GTPase activating protein 12"/>
    <property type="match status" value="1"/>
</dbReference>
<protein>
    <recommendedName>
        <fullName evidence="6">Rho GTPase-activating protein 12</fullName>
    </recommendedName>
    <alternativeName>
        <fullName evidence="7">Rho-type GTPase-activating protein 12</fullName>
    </alternativeName>
</protein>
<dbReference type="InterPro" id="IPR001452">
    <property type="entry name" value="SH3_domain"/>
</dbReference>
<dbReference type="FunFam" id="1.10.555.10:FF:000003">
    <property type="entry name" value="Putative rho GTPase-activating protein 12"/>
    <property type="match status" value="1"/>
</dbReference>
<evidence type="ECO:0000256" key="3">
    <source>
        <dbReference type="ARBA" id="ARBA00022553"/>
    </source>
</evidence>
<evidence type="ECO:0000256" key="6">
    <source>
        <dbReference type="ARBA" id="ARBA00070232"/>
    </source>
</evidence>
<feature type="domain" description="WW" evidence="12">
    <location>
        <begin position="311"/>
        <end position="344"/>
    </location>
</feature>
<dbReference type="PROSITE" id="PS50002">
    <property type="entry name" value="SH3"/>
    <property type="match status" value="1"/>
</dbReference>
<dbReference type="GO" id="GO:0005737">
    <property type="term" value="C:cytoplasm"/>
    <property type="evidence" value="ECO:0007669"/>
    <property type="project" value="TreeGrafter"/>
</dbReference>
<accession>A0A455C8E3</accession>
<feature type="domain" description="PH" evidence="11">
    <location>
        <begin position="422"/>
        <end position="523"/>
    </location>
</feature>
<keyword evidence="14" id="KW-1185">Reference proteome</keyword>
<name>A0A455C8E3_PHYMC</name>
<dbReference type="InterPro" id="IPR001849">
    <property type="entry name" value="PH_domain"/>
</dbReference>
<dbReference type="Gene3D" id="2.30.30.40">
    <property type="entry name" value="SH3 Domains"/>
    <property type="match status" value="1"/>
</dbReference>
<dbReference type="GO" id="GO:0005096">
    <property type="term" value="F:GTPase activator activity"/>
    <property type="evidence" value="ECO:0007669"/>
    <property type="project" value="UniProtKB-KW"/>
</dbReference>
<dbReference type="InterPro" id="IPR036020">
    <property type="entry name" value="WW_dom_sf"/>
</dbReference>
<dbReference type="CDD" id="cd00201">
    <property type="entry name" value="WW"/>
    <property type="match status" value="1"/>
</dbReference>
<dbReference type="Proteomes" id="UP000248484">
    <property type="component" value="Chromosome 11"/>
</dbReference>
<evidence type="ECO:0000256" key="2">
    <source>
        <dbReference type="ARBA" id="ARBA00022468"/>
    </source>
</evidence>
<keyword evidence="4" id="KW-0677">Repeat</keyword>
<dbReference type="CTD" id="94134"/>
<dbReference type="FunFam" id="2.30.29.30:FF:000100">
    <property type="entry name" value="Rho GTPase activating protein 12"/>
    <property type="match status" value="1"/>
</dbReference>
<evidence type="ECO:0000259" key="11">
    <source>
        <dbReference type="PROSITE" id="PS50003"/>
    </source>
</evidence>
<dbReference type="PROSITE" id="PS50003">
    <property type="entry name" value="PH_DOMAIN"/>
    <property type="match status" value="1"/>
</dbReference>
<feature type="domain" description="SH3" evidence="10">
    <location>
        <begin position="12"/>
        <end position="74"/>
    </location>
</feature>
<evidence type="ECO:0000313" key="15">
    <source>
        <dbReference type="RefSeq" id="XP_028352296.1"/>
    </source>
</evidence>
<dbReference type="Gene3D" id="1.10.555.10">
    <property type="entry name" value="Rho GTPase activation protein"/>
    <property type="match status" value="1"/>
</dbReference>
<proteinExistence type="predicted"/>
<evidence type="ECO:0000256" key="4">
    <source>
        <dbReference type="ARBA" id="ARBA00022737"/>
    </source>
</evidence>
<dbReference type="InterPro" id="IPR036028">
    <property type="entry name" value="SH3-like_dom_sf"/>
</dbReference>
<feature type="compositionally biased region" description="Polar residues" evidence="9">
    <location>
        <begin position="301"/>
        <end position="313"/>
    </location>
</feature>
<dbReference type="SUPFAM" id="SSF50729">
    <property type="entry name" value="PH domain-like"/>
    <property type="match status" value="1"/>
</dbReference>
<dbReference type="InterPro" id="IPR050729">
    <property type="entry name" value="Rho-GAP"/>
</dbReference>
<dbReference type="GeneID" id="102986978"/>
<dbReference type="InterPro" id="IPR011993">
    <property type="entry name" value="PH-like_dom_sf"/>
</dbReference>
<comment type="function">
    <text evidence="5">GTPase activator for the Rho-type GTPases by converting them to an inactive GDP-bound state.</text>
</comment>